<dbReference type="Gene3D" id="3.40.50.2300">
    <property type="match status" value="2"/>
</dbReference>
<dbReference type="AlphaFoldDB" id="A0A4V2SK86"/>
<evidence type="ECO:0000313" key="6">
    <source>
        <dbReference type="Proteomes" id="UP000295537"/>
    </source>
</evidence>
<accession>A0A4V2SK86</accession>
<dbReference type="EMBL" id="SLXJ01000002">
    <property type="protein sequence ID" value="TCP18616.1"/>
    <property type="molecule type" value="Genomic_DNA"/>
</dbReference>
<proteinExistence type="predicted"/>
<evidence type="ECO:0000259" key="4">
    <source>
        <dbReference type="PROSITE" id="PS01124"/>
    </source>
</evidence>
<dbReference type="RefSeq" id="WP_243694549.1">
    <property type="nucleotide sequence ID" value="NZ_LVXA01000001.1"/>
</dbReference>
<dbReference type="InterPro" id="IPR054031">
    <property type="entry name" value="XylR_PBP1"/>
</dbReference>
<keyword evidence="1" id="KW-0805">Transcription regulation</keyword>
<dbReference type="InterPro" id="IPR046335">
    <property type="entry name" value="LacI/GalR-like_sensor"/>
</dbReference>
<keyword evidence="2" id="KW-0238">DNA-binding</keyword>
<dbReference type="Pfam" id="PF12833">
    <property type="entry name" value="HTH_18"/>
    <property type="match status" value="1"/>
</dbReference>
<dbReference type="Pfam" id="PF22177">
    <property type="entry name" value="PBP1_XylR"/>
    <property type="match status" value="1"/>
</dbReference>
<comment type="caution">
    <text evidence="5">The sequence shown here is derived from an EMBL/GenBank/DDBJ whole genome shotgun (WGS) entry which is preliminary data.</text>
</comment>
<reference evidence="5 6" key="1">
    <citation type="submission" date="2019-03" db="EMBL/GenBank/DDBJ databases">
        <title>Genomic Encyclopedia of Type Strains, Phase IV (KMG-IV): sequencing the most valuable type-strain genomes for metagenomic binning, comparative biology and taxonomic classification.</title>
        <authorList>
            <person name="Goeker M."/>
        </authorList>
    </citation>
    <scope>NUCLEOTIDE SEQUENCE [LARGE SCALE GENOMIC DNA]</scope>
    <source>
        <strain evidence="5 6">DSM 16380</strain>
    </source>
</reference>
<evidence type="ECO:0000256" key="1">
    <source>
        <dbReference type="ARBA" id="ARBA00023015"/>
    </source>
</evidence>
<organism evidence="5 6">
    <name type="scientific">Nicoletella semolina</name>
    <dbReference type="NCBI Taxonomy" id="271160"/>
    <lineage>
        <taxon>Bacteria</taxon>
        <taxon>Pseudomonadati</taxon>
        <taxon>Pseudomonadota</taxon>
        <taxon>Gammaproteobacteria</taxon>
        <taxon>Pasteurellales</taxon>
        <taxon>Pasteurellaceae</taxon>
        <taxon>Nicoletella</taxon>
    </lineage>
</organism>
<evidence type="ECO:0000313" key="5">
    <source>
        <dbReference type="EMBL" id="TCP18616.1"/>
    </source>
</evidence>
<dbReference type="GO" id="GO:0003700">
    <property type="term" value="F:DNA-binding transcription factor activity"/>
    <property type="evidence" value="ECO:0007669"/>
    <property type="project" value="InterPro"/>
</dbReference>
<sequence length="393" mass="45066">MREKAHNPTFRVALLFNANKVYDRGVIEGIGQYIQVSQCMWDIFVEDDFVYHKENIESLAIDGIIADFDDLETVEKLKHINVPTVAVGGSYQNPNHYPPVPYVATDNYALVELAFQHLKEKGITQFAFYGLLTHSEKHWANERLNAFNQLIQKHDLPSFVYLGEKTQSSHWDETQAKLCEWIKSLPPHTGIIAVTDARARHLLQACEALNIAVPDQLCVIGIDNEELIQFLSRVSLSSVAQGTKQIGYQAAKLLHQLLNGKMVSKTSIIVPPHKVEQRASTDYRSLRDPLVIQAMHFIRHRACQGIKTEQVLDHLRVSRSNLEQRFRTEMNKTIHQVIHEEKLEKAKYMLQFTNMPIQEVSNSCGYPSVQYLYAVFHKENLGTPKDFRNLFVE</sequence>
<dbReference type="CDD" id="cd01543">
    <property type="entry name" value="PBP1_XylR"/>
    <property type="match status" value="1"/>
</dbReference>
<dbReference type="PROSITE" id="PS01124">
    <property type="entry name" value="HTH_ARAC_FAMILY_2"/>
    <property type="match status" value="1"/>
</dbReference>
<feature type="domain" description="HTH araC/xylS-type" evidence="4">
    <location>
        <begin position="292"/>
        <end position="390"/>
    </location>
</feature>
<protein>
    <submittedName>
        <fullName evidence="5">AraC family transcriptional regulator</fullName>
    </submittedName>
</protein>
<dbReference type="InterPro" id="IPR028082">
    <property type="entry name" value="Peripla_BP_I"/>
</dbReference>
<dbReference type="SUPFAM" id="SSF53822">
    <property type="entry name" value="Periplasmic binding protein-like I"/>
    <property type="match status" value="1"/>
</dbReference>
<dbReference type="Gene3D" id="1.10.10.60">
    <property type="entry name" value="Homeodomain-like"/>
    <property type="match status" value="1"/>
</dbReference>
<keyword evidence="6" id="KW-1185">Reference proteome</keyword>
<dbReference type="PANTHER" id="PTHR30146:SF24">
    <property type="entry name" value="XYLOSE OPERON REGULATORY PROTEIN"/>
    <property type="match status" value="1"/>
</dbReference>
<name>A0A4V2SK86_9PAST</name>
<keyword evidence="3" id="KW-0804">Transcription</keyword>
<dbReference type="SUPFAM" id="SSF46689">
    <property type="entry name" value="Homeodomain-like"/>
    <property type="match status" value="1"/>
</dbReference>
<evidence type="ECO:0000256" key="2">
    <source>
        <dbReference type="ARBA" id="ARBA00023125"/>
    </source>
</evidence>
<dbReference type="SMART" id="SM00342">
    <property type="entry name" value="HTH_ARAC"/>
    <property type="match status" value="1"/>
</dbReference>
<gene>
    <name evidence="5" type="ORF">EV693_102296</name>
</gene>
<dbReference type="Pfam" id="PF13377">
    <property type="entry name" value="Peripla_BP_3"/>
    <property type="match status" value="1"/>
</dbReference>
<evidence type="ECO:0000256" key="3">
    <source>
        <dbReference type="ARBA" id="ARBA00023163"/>
    </source>
</evidence>
<dbReference type="Proteomes" id="UP000295537">
    <property type="component" value="Unassembled WGS sequence"/>
</dbReference>
<dbReference type="InterPro" id="IPR009057">
    <property type="entry name" value="Homeodomain-like_sf"/>
</dbReference>
<dbReference type="PANTHER" id="PTHR30146">
    <property type="entry name" value="LACI-RELATED TRANSCRIPTIONAL REPRESSOR"/>
    <property type="match status" value="1"/>
</dbReference>
<dbReference type="InterPro" id="IPR018060">
    <property type="entry name" value="HTH_AraC"/>
</dbReference>
<dbReference type="GO" id="GO:0000976">
    <property type="term" value="F:transcription cis-regulatory region binding"/>
    <property type="evidence" value="ECO:0007669"/>
    <property type="project" value="TreeGrafter"/>
</dbReference>